<dbReference type="GO" id="GO:0071949">
    <property type="term" value="F:FAD binding"/>
    <property type="evidence" value="ECO:0007669"/>
    <property type="project" value="InterPro"/>
</dbReference>
<dbReference type="Gene3D" id="3.30.9.10">
    <property type="entry name" value="D-Amino Acid Oxidase, subunit A, domain 2"/>
    <property type="match status" value="1"/>
</dbReference>
<keyword evidence="4" id="KW-1185">Reference proteome</keyword>
<name>A0A1E8Q8C3_9MYCO</name>
<evidence type="ECO:0000259" key="2">
    <source>
        <dbReference type="Pfam" id="PF01494"/>
    </source>
</evidence>
<dbReference type="InterPro" id="IPR036188">
    <property type="entry name" value="FAD/NAD-bd_sf"/>
</dbReference>
<dbReference type="GO" id="GO:0008688">
    <property type="term" value="F:3-(3-hydroxyphenyl)propionate hydroxylase activity"/>
    <property type="evidence" value="ECO:0007669"/>
    <property type="project" value="TreeGrafter"/>
</dbReference>
<dbReference type="PANTHER" id="PTHR43476">
    <property type="entry name" value="3-(3-HYDROXY-PHENYL)PROPIONATE/3-HYDROXYCINNAMIC ACID HYDROXYLASE"/>
    <property type="match status" value="1"/>
</dbReference>
<dbReference type="InterPro" id="IPR002938">
    <property type="entry name" value="FAD-bd"/>
</dbReference>
<dbReference type="Proteomes" id="UP000178953">
    <property type="component" value="Unassembled WGS sequence"/>
</dbReference>
<reference evidence="3 4" key="1">
    <citation type="submission" date="2016-09" db="EMBL/GenBank/DDBJ databases">
        <title>genome sequence of Mycobacterium sp. 739 SCH.</title>
        <authorList>
            <person name="Greninger A.L."/>
            <person name="Qin X."/>
            <person name="Jerome K."/>
            <person name="Vora S."/>
            <person name="Quinn K."/>
        </authorList>
    </citation>
    <scope>NUCLEOTIDE SEQUENCE [LARGE SCALE GENOMIC DNA]</scope>
    <source>
        <strain evidence="3 4">SCH</strain>
    </source>
</reference>
<dbReference type="GO" id="GO:0019622">
    <property type="term" value="P:3-(3-hydroxy)phenylpropionate catabolic process"/>
    <property type="evidence" value="ECO:0007669"/>
    <property type="project" value="TreeGrafter"/>
</dbReference>
<evidence type="ECO:0000256" key="1">
    <source>
        <dbReference type="ARBA" id="ARBA00023002"/>
    </source>
</evidence>
<dbReference type="EMBL" id="MCHX01000009">
    <property type="protein sequence ID" value="OFJ54838.1"/>
    <property type="molecule type" value="Genomic_DNA"/>
</dbReference>
<dbReference type="AlphaFoldDB" id="A0A1E8Q8C3"/>
<comment type="caution">
    <text evidence="3">The sequence shown here is derived from an EMBL/GenBank/DDBJ whole genome shotgun (WGS) entry which is preliminary data.</text>
</comment>
<proteinExistence type="predicted"/>
<dbReference type="PRINTS" id="PR00420">
    <property type="entry name" value="RNGMNOXGNASE"/>
</dbReference>
<dbReference type="PANTHER" id="PTHR43476:SF3">
    <property type="entry name" value="FAD-BINDING MONOOXYGENASE"/>
    <property type="match status" value="1"/>
</dbReference>
<evidence type="ECO:0000313" key="4">
    <source>
        <dbReference type="Proteomes" id="UP000178953"/>
    </source>
</evidence>
<dbReference type="InterPro" id="IPR050631">
    <property type="entry name" value="PheA/TfdB_FAD_monoxygenase"/>
</dbReference>
<sequence>MPVVVIGAGPSGIAVATLLAQYGIDVLILDRWEGVYPQPRAVHMDDEVMRIVDRLGIAERFAAVSRPALGLRLLDASHRVLAEFGRTTDVGAHGHPQANMYDQPDLERLLRENLANYPHAVLRGNAEVIDVVDDHRGRVRVTYADRGSGAEHVVEAAYVLGCDGANSTVRQRIGVTMKDLRFDQRWLVVDVATAADLRQWEGVHQVCDPIRAATYMRIGATRYRWEFRLLDGEAAEDFADLAALAPLIGPWTADVDPHDLDVIRVAEYTFRAQIADEWRRGPIFLLGDAAHLTPPFIGQGLCAGLRDASNLAWKLAGVLRGELPVAVLDSYEQERKPHARYMITTALSVGWAMTAGGRMGDALRRTIVPRLHLVPGVSDKLVDSTSPALHRSALVRPQHRLRRGLSGRLCPNALLQDDSRLDTRRGDGFAVVTTVVPTAAQRARATDRGARVVVAEGDLAAWLSRGHASAAIVRPDGTVMAAGRELDALLRRLPGYGAVRVRPPGMKATASGQNWLAPPST</sequence>
<protein>
    <submittedName>
        <fullName evidence="3">3-(3-hydroxyphenyl)propionate hydroxylase</fullName>
    </submittedName>
</protein>
<dbReference type="SUPFAM" id="SSF51905">
    <property type="entry name" value="FAD/NAD(P)-binding domain"/>
    <property type="match status" value="1"/>
</dbReference>
<dbReference type="Pfam" id="PF01494">
    <property type="entry name" value="FAD_binding_3"/>
    <property type="match status" value="1"/>
</dbReference>
<dbReference type="Gene3D" id="3.50.50.60">
    <property type="entry name" value="FAD/NAD(P)-binding domain"/>
    <property type="match status" value="1"/>
</dbReference>
<evidence type="ECO:0000313" key="3">
    <source>
        <dbReference type="EMBL" id="OFJ54838.1"/>
    </source>
</evidence>
<keyword evidence="1" id="KW-0560">Oxidoreductase</keyword>
<gene>
    <name evidence="3" type="ORF">BEL07_05470</name>
</gene>
<feature type="domain" description="FAD-binding" evidence="2">
    <location>
        <begin position="2"/>
        <end position="344"/>
    </location>
</feature>
<organism evidence="3 4">
    <name type="scientific">Mycolicibacterium grossiae</name>
    <dbReference type="NCBI Taxonomy" id="1552759"/>
    <lineage>
        <taxon>Bacteria</taxon>
        <taxon>Bacillati</taxon>
        <taxon>Actinomycetota</taxon>
        <taxon>Actinomycetes</taxon>
        <taxon>Mycobacteriales</taxon>
        <taxon>Mycobacteriaceae</taxon>
        <taxon>Mycolicibacterium</taxon>
    </lineage>
</organism>
<accession>A0A1E8Q8C3</accession>
<dbReference type="NCBIfam" id="NF004829">
    <property type="entry name" value="PRK06183.1-3"/>
    <property type="match status" value="1"/>
</dbReference>